<dbReference type="RefSeq" id="WP_182168320.1">
    <property type="nucleotide sequence ID" value="NZ_JACFXV010000068.1"/>
</dbReference>
<proteinExistence type="predicted"/>
<evidence type="ECO:0000256" key="1">
    <source>
        <dbReference type="SAM" id="Phobius"/>
    </source>
</evidence>
<sequence>MRDLSSNLGPVQSLAPAARTASANGAGVDLRDFDGAMVMIDAGSWTDGTHTFEVQESDDNVAFAAVAADDLLGSEPVVGGATDDDQIYKVSYIGTKRYIRAAVTVAGAVTGAVYGVSIVRGLAHRLPVA</sequence>
<dbReference type="AlphaFoldDB" id="A0A839AI14"/>
<keyword evidence="1" id="KW-0812">Transmembrane</keyword>
<keyword evidence="1" id="KW-0472">Membrane</keyword>
<evidence type="ECO:0000313" key="2">
    <source>
        <dbReference type="EMBL" id="MBA5779490.1"/>
    </source>
</evidence>
<comment type="caution">
    <text evidence="2">The sequence shown here is derived from an EMBL/GenBank/DDBJ whole genome shotgun (WGS) entry which is preliminary data.</text>
</comment>
<organism evidence="2 3">
    <name type="scientific">Stappia albiluteola</name>
    <dbReference type="NCBI Taxonomy" id="2758565"/>
    <lineage>
        <taxon>Bacteria</taxon>
        <taxon>Pseudomonadati</taxon>
        <taxon>Pseudomonadota</taxon>
        <taxon>Alphaproteobacteria</taxon>
        <taxon>Hyphomicrobiales</taxon>
        <taxon>Stappiaceae</taxon>
        <taxon>Stappia</taxon>
    </lineage>
</organism>
<gene>
    <name evidence="2" type="ORF">H2509_20360</name>
</gene>
<accession>A0A839AI14</accession>
<name>A0A839AI14_9HYPH</name>
<keyword evidence="1" id="KW-1133">Transmembrane helix</keyword>
<keyword evidence="3" id="KW-1185">Reference proteome</keyword>
<evidence type="ECO:0000313" key="3">
    <source>
        <dbReference type="Proteomes" id="UP000541109"/>
    </source>
</evidence>
<dbReference type="EMBL" id="JACFXV010000068">
    <property type="protein sequence ID" value="MBA5779490.1"/>
    <property type="molecule type" value="Genomic_DNA"/>
</dbReference>
<protein>
    <submittedName>
        <fullName evidence="2">Uncharacterized protein</fullName>
    </submittedName>
</protein>
<feature type="transmembrane region" description="Helical" evidence="1">
    <location>
        <begin position="98"/>
        <end position="119"/>
    </location>
</feature>
<dbReference type="Proteomes" id="UP000541109">
    <property type="component" value="Unassembled WGS sequence"/>
</dbReference>
<reference evidence="2 3" key="1">
    <citation type="submission" date="2020-07" db="EMBL/GenBank/DDBJ databases">
        <title>Stappia sp., F7233, whole genome shotgun sequencing project.</title>
        <authorList>
            <person name="Jiang S."/>
            <person name="Liu Z.W."/>
            <person name="Du Z.J."/>
        </authorList>
    </citation>
    <scope>NUCLEOTIDE SEQUENCE [LARGE SCALE GENOMIC DNA]</scope>
    <source>
        <strain evidence="2 3">F7233</strain>
    </source>
</reference>